<feature type="signal peptide" evidence="1">
    <location>
        <begin position="1"/>
        <end position="22"/>
    </location>
</feature>
<keyword evidence="3" id="KW-1185">Reference proteome</keyword>
<dbReference type="EMBL" id="JAUEDM010000006">
    <property type="protein sequence ID" value="KAK3315457.1"/>
    <property type="molecule type" value="Genomic_DNA"/>
</dbReference>
<evidence type="ECO:0000313" key="2">
    <source>
        <dbReference type="EMBL" id="KAK3315457.1"/>
    </source>
</evidence>
<keyword evidence="1" id="KW-0732">Signal</keyword>
<reference evidence="2" key="2">
    <citation type="submission" date="2023-06" db="EMBL/GenBank/DDBJ databases">
        <authorList>
            <consortium name="Lawrence Berkeley National Laboratory"/>
            <person name="Haridas S."/>
            <person name="Hensen N."/>
            <person name="Bonometti L."/>
            <person name="Westerberg I."/>
            <person name="Brannstrom I.O."/>
            <person name="Guillou S."/>
            <person name="Cros-Aarteil S."/>
            <person name="Calhoun S."/>
            <person name="Kuo A."/>
            <person name="Mondo S."/>
            <person name="Pangilinan J."/>
            <person name="Riley R."/>
            <person name="Labutti K."/>
            <person name="Andreopoulos B."/>
            <person name="Lipzen A."/>
            <person name="Chen C."/>
            <person name="Yanf M."/>
            <person name="Daum C."/>
            <person name="Ng V."/>
            <person name="Clum A."/>
            <person name="Steindorff A."/>
            <person name="Ohm R."/>
            <person name="Martin F."/>
            <person name="Silar P."/>
            <person name="Natvig D."/>
            <person name="Lalanne C."/>
            <person name="Gautier V."/>
            <person name="Ament-Velasquez S.L."/>
            <person name="Kruys A."/>
            <person name="Hutchinson M.I."/>
            <person name="Powell A.J."/>
            <person name="Barry K."/>
            <person name="Miller A.N."/>
            <person name="Grigoriev I.V."/>
            <person name="Debuchy R."/>
            <person name="Gladieux P."/>
            <person name="Thoren M.H."/>
            <person name="Johannesson H."/>
        </authorList>
    </citation>
    <scope>NUCLEOTIDE SEQUENCE</scope>
    <source>
        <strain evidence="2">CBS 118394</strain>
    </source>
</reference>
<feature type="chain" id="PRO_5042192448" description="Secreted protein" evidence="1">
    <location>
        <begin position="23"/>
        <end position="121"/>
    </location>
</feature>
<evidence type="ECO:0000313" key="3">
    <source>
        <dbReference type="Proteomes" id="UP001283341"/>
    </source>
</evidence>
<gene>
    <name evidence="2" type="ORF">B0H66DRAFT_565390</name>
</gene>
<protein>
    <recommendedName>
        <fullName evidence="4">Secreted protein</fullName>
    </recommendedName>
</protein>
<evidence type="ECO:0008006" key="4">
    <source>
        <dbReference type="Google" id="ProtNLM"/>
    </source>
</evidence>
<reference evidence="2" key="1">
    <citation type="journal article" date="2023" name="Mol. Phylogenet. Evol.">
        <title>Genome-scale phylogeny and comparative genomics of the fungal order Sordariales.</title>
        <authorList>
            <person name="Hensen N."/>
            <person name="Bonometti L."/>
            <person name="Westerberg I."/>
            <person name="Brannstrom I.O."/>
            <person name="Guillou S."/>
            <person name="Cros-Aarteil S."/>
            <person name="Calhoun S."/>
            <person name="Haridas S."/>
            <person name="Kuo A."/>
            <person name="Mondo S."/>
            <person name="Pangilinan J."/>
            <person name="Riley R."/>
            <person name="LaButti K."/>
            <person name="Andreopoulos B."/>
            <person name="Lipzen A."/>
            <person name="Chen C."/>
            <person name="Yan M."/>
            <person name="Daum C."/>
            <person name="Ng V."/>
            <person name="Clum A."/>
            <person name="Steindorff A."/>
            <person name="Ohm R.A."/>
            <person name="Martin F."/>
            <person name="Silar P."/>
            <person name="Natvig D.O."/>
            <person name="Lalanne C."/>
            <person name="Gautier V."/>
            <person name="Ament-Velasquez S.L."/>
            <person name="Kruys A."/>
            <person name="Hutchinson M.I."/>
            <person name="Powell A.J."/>
            <person name="Barry K."/>
            <person name="Miller A.N."/>
            <person name="Grigoriev I.V."/>
            <person name="Debuchy R."/>
            <person name="Gladieux P."/>
            <person name="Hiltunen Thoren M."/>
            <person name="Johannesson H."/>
        </authorList>
    </citation>
    <scope>NUCLEOTIDE SEQUENCE</scope>
    <source>
        <strain evidence="2">CBS 118394</strain>
    </source>
</reference>
<dbReference type="AlphaFoldDB" id="A0AAE0HYZ5"/>
<evidence type="ECO:0000256" key="1">
    <source>
        <dbReference type="SAM" id="SignalP"/>
    </source>
</evidence>
<comment type="caution">
    <text evidence="2">The sequence shown here is derived from an EMBL/GenBank/DDBJ whole genome shotgun (WGS) entry which is preliminary data.</text>
</comment>
<accession>A0AAE0HYZ5</accession>
<name>A0AAE0HYZ5_9PEZI</name>
<sequence>MIYLSVFCSSAGSWILFSFLAAAQPALRFAWGVSCCAAVRCSQIAFFLEMASSTCPMKGGMDRKFASSFSRRSHGYALETGRCRITYNFTLILRSSSSRSLFRGIAVQAEKTSCQALPVIT</sequence>
<organism evidence="2 3">
    <name type="scientific">Apodospora peruviana</name>
    <dbReference type="NCBI Taxonomy" id="516989"/>
    <lineage>
        <taxon>Eukaryota</taxon>
        <taxon>Fungi</taxon>
        <taxon>Dikarya</taxon>
        <taxon>Ascomycota</taxon>
        <taxon>Pezizomycotina</taxon>
        <taxon>Sordariomycetes</taxon>
        <taxon>Sordariomycetidae</taxon>
        <taxon>Sordariales</taxon>
        <taxon>Lasiosphaeriaceae</taxon>
        <taxon>Apodospora</taxon>
    </lineage>
</organism>
<proteinExistence type="predicted"/>
<dbReference type="Proteomes" id="UP001283341">
    <property type="component" value="Unassembled WGS sequence"/>
</dbReference>